<keyword evidence="3" id="KW-0813">Transport</keyword>
<dbReference type="InterPro" id="IPR027482">
    <property type="entry name" value="Sec1-like_dom2"/>
</dbReference>
<dbReference type="EMBL" id="JANBPT010000014">
    <property type="protein sequence ID" value="KAJ1930158.1"/>
    <property type="molecule type" value="Genomic_DNA"/>
</dbReference>
<organism evidence="7 8">
    <name type="scientific">Tieghemiomyces parasiticus</name>
    <dbReference type="NCBI Taxonomy" id="78921"/>
    <lineage>
        <taxon>Eukaryota</taxon>
        <taxon>Fungi</taxon>
        <taxon>Fungi incertae sedis</taxon>
        <taxon>Zoopagomycota</taxon>
        <taxon>Kickxellomycotina</taxon>
        <taxon>Dimargaritomycetes</taxon>
        <taxon>Dimargaritales</taxon>
        <taxon>Dimargaritaceae</taxon>
        <taxon>Tieghemiomyces</taxon>
    </lineage>
</organism>
<dbReference type="GO" id="GO:0012505">
    <property type="term" value="C:endomembrane system"/>
    <property type="evidence" value="ECO:0007669"/>
    <property type="project" value="UniProtKB-SubCell"/>
</dbReference>
<dbReference type="InterPro" id="IPR043154">
    <property type="entry name" value="Sec-1-like_dom1"/>
</dbReference>
<dbReference type="Gene3D" id="3.40.50.2060">
    <property type="match status" value="1"/>
</dbReference>
<evidence type="ECO:0000256" key="1">
    <source>
        <dbReference type="ARBA" id="ARBA00004184"/>
    </source>
</evidence>
<evidence type="ECO:0000313" key="8">
    <source>
        <dbReference type="Proteomes" id="UP001150569"/>
    </source>
</evidence>
<dbReference type="Gene3D" id="1.25.40.60">
    <property type="match status" value="1"/>
</dbReference>
<dbReference type="Pfam" id="PF00995">
    <property type="entry name" value="Sec1"/>
    <property type="match status" value="1"/>
</dbReference>
<reference evidence="7" key="1">
    <citation type="submission" date="2022-07" db="EMBL/GenBank/DDBJ databases">
        <title>Phylogenomic reconstructions and comparative analyses of Kickxellomycotina fungi.</title>
        <authorList>
            <person name="Reynolds N.K."/>
            <person name="Stajich J.E."/>
            <person name="Barry K."/>
            <person name="Grigoriev I.V."/>
            <person name="Crous P."/>
            <person name="Smith M.E."/>
        </authorList>
    </citation>
    <scope>NUCLEOTIDE SEQUENCE</scope>
    <source>
        <strain evidence="7">RSA 861</strain>
    </source>
</reference>
<evidence type="ECO:0000256" key="2">
    <source>
        <dbReference type="ARBA" id="ARBA00009884"/>
    </source>
</evidence>
<keyword evidence="8" id="KW-1185">Reference proteome</keyword>
<sequence>MDVIQAVQVYLNKMVTDVSGMKVLLMDKETTSITSAAITQSSLLAKETFLVDRLEHEQRDVMMHLKCLCYLRPTEASIGRLVDELRNPKYREYYLFFSHVLKKSVIEQLAEADEHELVREVQEFYADYLAVDQGLFSLNMRPQTYPLYGENIHTWNPAALTRAVQGVTSVLLSLKRRPIVRFQANSPMTKKLGKEINHFLQTESTLFNARQADPPPTLLILDRRNDPVTPLLNQWTYQAMVHELLGIDNGRVDLTGVPDVRKDLTEVVLAVDQDTFYRKSLYLNFGDLGESIKRYVEEYQRQTQSTVKIDSIADMKRFVENYPEFRKLSGNVTKHVTVVGELSRRVEQQALLAQSELEQSLACNEAHATDLQNLRDMLLNPKITNLGKLRLVCLYALRYELYPNNATEELTATLVKAGVDGRIARVVPNLLRYAGNAQRQGDLFQNRDLLSRGRHVIRGLQGVENVYTQHTPHLGEILDSLAKSKPRSDQEYPFVEPAMAREGPRPREVIIFMVGGATYAESRLVAQLNASQTGTRYLLGGTIIHNAESFVEELVYAFASQPMASLN</sequence>
<evidence type="ECO:0000256" key="5">
    <source>
        <dbReference type="ARBA" id="ARBA00023136"/>
    </source>
</evidence>
<dbReference type="InterPro" id="IPR001619">
    <property type="entry name" value="Sec1-like"/>
</dbReference>
<name>A0A9W8AKX6_9FUNG</name>
<dbReference type="GO" id="GO:0016192">
    <property type="term" value="P:vesicle-mediated transport"/>
    <property type="evidence" value="ECO:0007669"/>
    <property type="project" value="InterPro"/>
</dbReference>
<dbReference type="FunFam" id="3.90.830.10:FF:000002">
    <property type="entry name" value="Vacuolar protein sorting-associated protein 45"/>
    <property type="match status" value="1"/>
</dbReference>
<evidence type="ECO:0000313" key="7">
    <source>
        <dbReference type="EMBL" id="KAJ1930158.1"/>
    </source>
</evidence>
<dbReference type="PIRSF" id="PIRSF005715">
    <property type="entry name" value="VPS45_Sec1"/>
    <property type="match status" value="1"/>
</dbReference>
<keyword evidence="4" id="KW-0653">Protein transport</keyword>
<dbReference type="OrthoDB" id="10266265at2759"/>
<dbReference type="GO" id="GO:0015031">
    <property type="term" value="P:protein transport"/>
    <property type="evidence" value="ECO:0007669"/>
    <property type="project" value="UniProtKB-KW"/>
</dbReference>
<comment type="subcellular location">
    <subcellularLocation>
        <location evidence="1">Endomembrane system</location>
        <topology evidence="1">Peripheral membrane protein</topology>
    </subcellularLocation>
</comment>
<dbReference type="InterPro" id="IPR036045">
    <property type="entry name" value="Sec1-like_sf"/>
</dbReference>
<comment type="similarity">
    <text evidence="2">Belongs to the STXBP/unc-18/SEC1 family.</text>
</comment>
<dbReference type="AlphaFoldDB" id="A0A9W8AKX6"/>
<dbReference type="Gene3D" id="3.90.830.10">
    <property type="entry name" value="Syntaxin Binding Protein 1, Chain A, domain 2"/>
    <property type="match status" value="1"/>
</dbReference>
<gene>
    <name evidence="7" type="primary">VPS45_1</name>
    <name evidence="7" type="ORF">IWQ60_000564</name>
</gene>
<dbReference type="InterPro" id="IPR043127">
    <property type="entry name" value="Sec-1-like_dom3a"/>
</dbReference>
<comment type="caution">
    <text evidence="7">The sequence shown here is derived from an EMBL/GenBank/DDBJ whole genome shotgun (WGS) entry which is preliminary data.</text>
</comment>
<dbReference type="PANTHER" id="PTHR11679">
    <property type="entry name" value="VESICLE PROTEIN SORTING-ASSOCIATED"/>
    <property type="match status" value="1"/>
</dbReference>
<accession>A0A9W8AKX6</accession>
<evidence type="ECO:0000256" key="6">
    <source>
        <dbReference type="ARBA" id="ARBA00073001"/>
    </source>
</evidence>
<proteinExistence type="inferred from homology"/>
<keyword evidence="5" id="KW-0472">Membrane</keyword>
<evidence type="ECO:0000256" key="4">
    <source>
        <dbReference type="ARBA" id="ARBA00022927"/>
    </source>
</evidence>
<evidence type="ECO:0000256" key="3">
    <source>
        <dbReference type="ARBA" id="ARBA00022448"/>
    </source>
</evidence>
<dbReference type="Gene3D" id="3.40.50.1910">
    <property type="match status" value="1"/>
</dbReference>
<protein>
    <recommendedName>
        <fullName evidence="6">Vacuolar protein sorting-associated protein 45</fullName>
    </recommendedName>
</protein>
<dbReference type="Proteomes" id="UP001150569">
    <property type="component" value="Unassembled WGS sequence"/>
</dbReference>
<dbReference type="SUPFAM" id="SSF56815">
    <property type="entry name" value="Sec1/munc18-like (SM) proteins"/>
    <property type="match status" value="1"/>
</dbReference>
<dbReference type="GO" id="GO:0031410">
    <property type="term" value="C:cytoplasmic vesicle"/>
    <property type="evidence" value="ECO:0007669"/>
    <property type="project" value="UniProtKB-ARBA"/>
</dbReference>